<sequence>MTTLGIGIGIGTGLLVVSKSKLVVSDTFNRADNNTSLGTADTGQAWQALSGVFGIVGNTAQLITAAGTTNTAVVDSGISNCVIKATLATNSVITRIAFRVTDATNMIFVQSNQGSSNYQILRVVDNAQTSIATVSRAPAAGDEITVNLDGSSIVVLINGTQAMSVTEAFNLTATKHGIGVRNTPSSSIDNFRVEAL</sequence>
<dbReference type="EMBL" id="JBHTKX010000001">
    <property type="protein sequence ID" value="MFD1126635.1"/>
    <property type="molecule type" value="Genomic_DNA"/>
</dbReference>
<organism evidence="1 2">
    <name type="scientific">Paenibacillus provencensis</name>
    <dbReference type="NCBI Taxonomy" id="441151"/>
    <lineage>
        <taxon>Bacteria</taxon>
        <taxon>Bacillati</taxon>
        <taxon>Bacillota</taxon>
        <taxon>Bacilli</taxon>
        <taxon>Bacillales</taxon>
        <taxon>Paenibacillaceae</taxon>
        <taxon>Paenibacillus</taxon>
    </lineage>
</organism>
<dbReference type="Proteomes" id="UP001597169">
    <property type="component" value="Unassembled WGS sequence"/>
</dbReference>
<proteinExistence type="predicted"/>
<name>A0ABW3PQI4_9BACL</name>
<accession>A0ABW3PQI4</accession>
<gene>
    <name evidence="1" type="ORF">ACFQ3J_00405</name>
</gene>
<comment type="caution">
    <text evidence="1">The sequence shown here is derived from an EMBL/GenBank/DDBJ whole genome shotgun (WGS) entry which is preliminary data.</text>
</comment>
<evidence type="ECO:0000313" key="2">
    <source>
        <dbReference type="Proteomes" id="UP001597169"/>
    </source>
</evidence>
<dbReference type="Gene3D" id="2.60.120.560">
    <property type="entry name" value="Exo-inulinase, domain 1"/>
    <property type="match status" value="1"/>
</dbReference>
<keyword evidence="2" id="KW-1185">Reference proteome</keyword>
<evidence type="ECO:0000313" key="1">
    <source>
        <dbReference type="EMBL" id="MFD1126635.1"/>
    </source>
</evidence>
<reference evidence="2" key="1">
    <citation type="journal article" date="2019" name="Int. J. Syst. Evol. Microbiol.">
        <title>The Global Catalogue of Microorganisms (GCM) 10K type strain sequencing project: providing services to taxonomists for standard genome sequencing and annotation.</title>
        <authorList>
            <consortium name="The Broad Institute Genomics Platform"/>
            <consortium name="The Broad Institute Genome Sequencing Center for Infectious Disease"/>
            <person name="Wu L."/>
            <person name="Ma J."/>
        </authorList>
    </citation>
    <scope>NUCLEOTIDE SEQUENCE [LARGE SCALE GENOMIC DNA]</scope>
    <source>
        <strain evidence="2">CCUG 53519</strain>
    </source>
</reference>
<protein>
    <submittedName>
        <fullName evidence="1">Uncharacterized protein</fullName>
    </submittedName>
</protein>
<dbReference type="RefSeq" id="WP_251584908.1">
    <property type="nucleotide sequence ID" value="NZ_JBHTKX010000001.1"/>
</dbReference>